<reference evidence="2" key="1">
    <citation type="submission" date="2020-09" db="EMBL/GenBank/DDBJ databases">
        <title>Genome-Enabled Discovery of Anthraquinone Biosynthesis in Senna tora.</title>
        <authorList>
            <person name="Kang S.-H."/>
            <person name="Pandey R.P."/>
            <person name="Lee C.-M."/>
            <person name="Sim J.-S."/>
            <person name="Jeong J.-T."/>
            <person name="Choi B.-S."/>
            <person name="Jung M."/>
            <person name="Ginzburg D."/>
            <person name="Zhao K."/>
            <person name="Won S.Y."/>
            <person name="Oh T.-J."/>
            <person name="Yu Y."/>
            <person name="Kim N.-H."/>
            <person name="Lee O.R."/>
            <person name="Lee T.-H."/>
            <person name="Bashyal P."/>
            <person name="Kim T.-S."/>
            <person name="Lee W.-H."/>
            <person name="Kawkins C."/>
            <person name="Kim C.-K."/>
            <person name="Kim J.S."/>
            <person name="Ahn B.O."/>
            <person name="Rhee S.Y."/>
            <person name="Sohng J.K."/>
        </authorList>
    </citation>
    <scope>NUCLEOTIDE SEQUENCE</scope>
    <source>
        <tissue evidence="2">Leaf</tissue>
    </source>
</reference>
<organism evidence="2 3">
    <name type="scientific">Senna tora</name>
    <dbReference type="NCBI Taxonomy" id="362788"/>
    <lineage>
        <taxon>Eukaryota</taxon>
        <taxon>Viridiplantae</taxon>
        <taxon>Streptophyta</taxon>
        <taxon>Embryophyta</taxon>
        <taxon>Tracheophyta</taxon>
        <taxon>Spermatophyta</taxon>
        <taxon>Magnoliopsida</taxon>
        <taxon>eudicotyledons</taxon>
        <taxon>Gunneridae</taxon>
        <taxon>Pentapetalae</taxon>
        <taxon>rosids</taxon>
        <taxon>fabids</taxon>
        <taxon>Fabales</taxon>
        <taxon>Fabaceae</taxon>
        <taxon>Caesalpinioideae</taxon>
        <taxon>Cassia clade</taxon>
        <taxon>Senna</taxon>
    </lineage>
</organism>
<comment type="caution">
    <text evidence="2">The sequence shown here is derived from an EMBL/GenBank/DDBJ whole genome shotgun (WGS) entry which is preliminary data.</text>
</comment>
<protein>
    <submittedName>
        <fullName evidence="2">Uncharacterized protein</fullName>
    </submittedName>
</protein>
<feature type="region of interest" description="Disordered" evidence="1">
    <location>
        <begin position="1"/>
        <end position="34"/>
    </location>
</feature>
<dbReference type="Proteomes" id="UP000634136">
    <property type="component" value="Unassembled WGS sequence"/>
</dbReference>
<dbReference type="AlphaFoldDB" id="A0A834TYB7"/>
<dbReference type="EMBL" id="JAAIUW010000005">
    <property type="protein sequence ID" value="KAF7830244.1"/>
    <property type="molecule type" value="Genomic_DNA"/>
</dbReference>
<evidence type="ECO:0000313" key="3">
    <source>
        <dbReference type="Proteomes" id="UP000634136"/>
    </source>
</evidence>
<evidence type="ECO:0000313" key="2">
    <source>
        <dbReference type="EMBL" id="KAF7830244.1"/>
    </source>
</evidence>
<keyword evidence="3" id="KW-1185">Reference proteome</keyword>
<gene>
    <name evidence="2" type="ORF">G2W53_012577</name>
</gene>
<name>A0A834TYB7_9FABA</name>
<accession>A0A834TYB7</accession>
<sequence>MDGMHEMRMYLKQGLGSASPKSNSCAEEIEKKEP</sequence>
<evidence type="ECO:0000256" key="1">
    <source>
        <dbReference type="SAM" id="MobiDB-lite"/>
    </source>
</evidence>
<proteinExistence type="predicted"/>